<gene>
    <name evidence="2" type="ORF">NCTC10359_01509</name>
</gene>
<proteinExistence type="predicted"/>
<feature type="transmembrane region" description="Helical" evidence="1">
    <location>
        <begin position="63"/>
        <end position="82"/>
    </location>
</feature>
<accession>A0A378TQH0</accession>
<evidence type="ECO:0000256" key="1">
    <source>
        <dbReference type="SAM" id="Phobius"/>
    </source>
</evidence>
<sequence>MPTPDPEKNCYCNLWQTDPDHLKKRNIPYGFCGICKCGEYGHLRHAPNGPYTAEFCDKCYRRLVVITYLKSALIVFLLIALLCKQWTVAGGLLVAIVILHGLQLAH</sequence>
<protein>
    <submittedName>
        <fullName evidence="2">Uncharacterized protein</fullName>
    </submittedName>
</protein>
<reference evidence="2 3" key="1">
    <citation type="submission" date="2018-06" db="EMBL/GenBank/DDBJ databases">
        <authorList>
            <consortium name="Pathogen Informatics"/>
            <person name="Doyle S."/>
        </authorList>
    </citation>
    <scope>NUCLEOTIDE SEQUENCE [LARGE SCALE GENOMIC DNA]</scope>
    <source>
        <strain evidence="2 3">NCTC10359</strain>
    </source>
</reference>
<keyword evidence="1" id="KW-0472">Membrane</keyword>
<dbReference type="RefSeq" id="WP_115007066.1">
    <property type="nucleotide sequence ID" value="NZ_UGQU01000002.1"/>
</dbReference>
<keyword evidence="1" id="KW-1133">Transmembrane helix</keyword>
<evidence type="ECO:0000313" key="2">
    <source>
        <dbReference type="EMBL" id="STZ63095.1"/>
    </source>
</evidence>
<dbReference type="EMBL" id="UGQU01000002">
    <property type="protein sequence ID" value="STZ63095.1"/>
    <property type="molecule type" value="Genomic_DNA"/>
</dbReference>
<feature type="transmembrane region" description="Helical" evidence="1">
    <location>
        <begin position="88"/>
        <end position="105"/>
    </location>
</feature>
<organism evidence="2 3">
    <name type="scientific">Moraxella lacunata</name>
    <dbReference type="NCBI Taxonomy" id="477"/>
    <lineage>
        <taxon>Bacteria</taxon>
        <taxon>Pseudomonadati</taxon>
        <taxon>Pseudomonadota</taxon>
        <taxon>Gammaproteobacteria</taxon>
        <taxon>Moraxellales</taxon>
        <taxon>Moraxellaceae</taxon>
        <taxon>Moraxella</taxon>
    </lineage>
</organism>
<keyword evidence="1" id="KW-0812">Transmembrane</keyword>
<name>A0A378TQH0_MORLA</name>
<dbReference type="Proteomes" id="UP000254437">
    <property type="component" value="Unassembled WGS sequence"/>
</dbReference>
<dbReference type="AlphaFoldDB" id="A0A378TQH0"/>
<evidence type="ECO:0000313" key="3">
    <source>
        <dbReference type="Proteomes" id="UP000254437"/>
    </source>
</evidence>